<evidence type="ECO:0000256" key="9">
    <source>
        <dbReference type="RuleBase" id="RU004973"/>
    </source>
</evidence>
<dbReference type="STRING" id="307972.A0A2G8JI81"/>
<keyword evidence="8" id="KW-0636">Prenylation</keyword>
<feature type="domain" description="G protein gamma" evidence="10">
    <location>
        <begin position="59"/>
        <end position="126"/>
    </location>
</feature>
<organism evidence="11 12">
    <name type="scientific">Stichopus japonicus</name>
    <name type="common">Sea cucumber</name>
    <dbReference type="NCBI Taxonomy" id="307972"/>
    <lineage>
        <taxon>Eukaryota</taxon>
        <taxon>Metazoa</taxon>
        <taxon>Echinodermata</taxon>
        <taxon>Eleutherozoa</taxon>
        <taxon>Echinozoa</taxon>
        <taxon>Holothuroidea</taxon>
        <taxon>Aspidochirotacea</taxon>
        <taxon>Aspidochirotida</taxon>
        <taxon>Stichopodidae</taxon>
        <taxon>Apostichopus</taxon>
    </lineage>
</organism>
<comment type="function">
    <text evidence="9">Guanine nucleotide-binding proteins (G proteins) are involved as a modulator or transducer in various transmembrane signaling systems. The beta and gamma chains are required for the GTPase activity, for replacement of GDP by GTP, and for G protein-effector interaction.</text>
</comment>
<keyword evidence="4" id="KW-0488">Methylation</keyword>
<gene>
    <name evidence="11" type="ORF">BSL78_27732</name>
</gene>
<keyword evidence="5 9" id="KW-0472">Membrane</keyword>
<evidence type="ECO:0000259" key="10">
    <source>
        <dbReference type="PROSITE" id="PS50058"/>
    </source>
</evidence>
<dbReference type="SMART" id="SM01224">
    <property type="entry name" value="G_gamma"/>
    <property type="match status" value="1"/>
</dbReference>
<dbReference type="GO" id="GO:0005834">
    <property type="term" value="C:heterotrimeric G-protein complex"/>
    <property type="evidence" value="ECO:0007669"/>
    <property type="project" value="InterPro"/>
</dbReference>
<dbReference type="FunFam" id="4.10.260.10:FF:000001">
    <property type="entry name" value="Guanine nucleotide-binding protein subunit gamma"/>
    <property type="match status" value="1"/>
</dbReference>
<dbReference type="InterPro" id="IPR036284">
    <property type="entry name" value="GGL_sf"/>
</dbReference>
<evidence type="ECO:0000256" key="8">
    <source>
        <dbReference type="ARBA" id="ARBA00023289"/>
    </source>
</evidence>
<evidence type="ECO:0000256" key="3">
    <source>
        <dbReference type="ARBA" id="ARBA00022475"/>
    </source>
</evidence>
<sequence length="126" mass="14567">MLAPSLFDMLCWLHSRVAGYTRRHSLPLSIKRVISWQHQLGIKEDGLKIALCHYIFRSRAATISNLKRAVEQLRRESGVNRFKVSVACTSLVEYCDKQQHYDMLLTGVPPNNGENPFKDRRPCRLL</sequence>
<dbReference type="InterPro" id="IPR001770">
    <property type="entry name" value="G-protein_gamma"/>
</dbReference>
<comment type="similarity">
    <text evidence="2 9">Belongs to the G protein gamma family.</text>
</comment>
<evidence type="ECO:0000256" key="4">
    <source>
        <dbReference type="ARBA" id="ARBA00022481"/>
    </source>
</evidence>
<dbReference type="Gene3D" id="4.10.260.10">
    <property type="entry name" value="Transducin (heterotrimeric G protein), gamma chain"/>
    <property type="match status" value="1"/>
</dbReference>
<dbReference type="AlphaFoldDB" id="A0A2G8JI81"/>
<evidence type="ECO:0000256" key="1">
    <source>
        <dbReference type="ARBA" id="ARBA00004342"/>
    </source>
</evidence>
<protein>
    <recommendedName>
        <fullName evidence="9">Guanine nucleotide-binding protein subunit gamma</fullName>
    </recommendedName>
</protein>
<keyword evidence="3 9" id="KW-1003">Cell membrane</keyword>
<dbReference type="PROSITE" id="PS50058">
    <property type="entry name" value="G_PROTEIN_GAMMA"/>
    <property type="match status" value="1"/>
</dbReference>
<dbReference type="OrthoDB" id="6264244at2759"/>
<evidence type="ECO:0000256" key="7">
    <source>
        <dbReference type="ARBA" id="ARBA00023288"/>
    </source>
</evidence>
<dbReference type="GO" id="GO:0007186">
    <property type="term" value="P:G protein-coupled receptor signaling pathway"/>
    <property type="evidence" value="ECO:0007669"/>
    <property type="project" value="InterPro"/>
</dbReference>
<comment type="subunit">
    <text evidence="9">G proteins are composed of 3 units; alpha, beta and gamma.</text>
</comment>
<dbReference type="Proteomes" id="UP000230750">
    <property type="component" value="Unassembled WGS sequence"/>
</dbReference>
<dbReference type="PRINTS" id="PR00321">
    <property type="entry name" value="GPROTEING"/>
</dbReference>
<reference evidence="11 12" key="1">
    <citation type="journal article" date="2017" name="PLoS Biol.">
        <title>The sea cucumber genome provides insights into morphological evolution and visceral regeneration.</title>
        <authorList>
            <person name="Zhang X."/>
            <person name="Sun L."/>
            <person name="Yuan J."/>
            <person name="Sun Y."/>
            <person name="Gao Y."/>
            <person name="Zhang L."/>
            <person name="Li S."/>
            <person name="Dai H."/>
            <person name="Hamel J.F."/>
            <person name="Liu C."/>
            <person name="Yu Y."/>
            <person name="Liu S."/>
            <person name="Lin W."/>
            <person name="Guo K."/>
            <person name="Jin S."/>
            <person name="Xu P."/>
            <person name="Storey K.B."/>
            <person name="Huan P."/>
            <person name="Zhang T."/>
            <person name="Zhou Y."/>
            <person name="Zhang J."/>
            <person name="Lin C."/>
            <person name="Li X."/>
            <person name="Xing L."/>
            <person name="Huo D."/>
            <person name="Sun M."/>
            <person name="Wang L."/>
            <person name="Mercier A."/>
            <person name="Li F."/>
            <person name="Yang H."/>
            <person name="Xiang J."/>
        </authorList>
    </citation>
    <scope>NUCLEOTIDE SEQUENCE [LARGE SCALE GENOMIC DNA]</scope>
    <source>
        <strain evidence="11">Shaxun</strain>
        <tissue evidence="11">Muscle</tissue>
    </source>
</reference>
<evidence type="ECO:0000256" key="6">
    <source>
        <dbReference type="ARBA" id="ARBA00023224"/>
    </source>
</evidence>
<dbReference type="GO" id="GO:0031681">
    <property type="term" value="F:G-protein beta-subunit binding"/>
    <property type="evidence" value="ECO:0007669"/>
    <property type="project" value="InterPro"/>
</dbReference>
<dbReference type="InterPro" id="IPR015898">
    <property type="entry name" value="G-protein_gamma-like_dom"/>
</dbReference>
<dbReference type="SUPFAM" id="SSF48670">
    <property type="entry name" value="Transducin (heterotrimeric G protein), gamma chain"/>
    <property type="match status" value="1"/>
</dbReference>
<keyword evidence="12" id="KW-1185">Reference proteome</keyword>
<dbReference type="PANTHER" id="PTHR13809">
    <property type="entry name" value="GUANINE NUCLEOTIDE-BINDING PROTEIN GAMMA SUBUNIT"/>
    <property type="match status" value="1"/>
</dbReference>
<dbReference type="SMART" id="SM00224">
    <property type="entry name" value="GGL"/>
    <property type="match status" value="1"/>
</dbReference>
<dbReference type="CDD" id="cd00068">
    <property type="entry name" value="GGL"/>
    <property type="match status" value="1"/>
</dbReference>
<name>A0A2G8JI81_STIJA</name>
<accession>A0A2G8JI81</accession>
<evidence type="ECO:0000256" key="2">
    <source>
        <dbReference type="ARBA" id="ARBA00007431"/>
    </source>
</evidence>
<comment type="caution">
    <text evidence="11">The sequence shown here is derived from an EMBL/GenBank/DDBJ whole genome shotgun (WGS) entry which is preliminary data.</text>
</comment>
<evidence type="ECO:0000256" key="5">
    <source>
        <dbReference type="ARBA" id="ARBA00023136"/>
    </source>
</evidence>
<keyword evidence="7 9" id="KW-0449">Lipoprotein</keyword>
<comment type="subcellular location">
    <subcellularLocation>
        <location evidence="1 9">Cell membrane</location>
        <topology evidence="1 9">Lipid-anchor</topology>
        <orientation evidence="1 9">Cytoplasmic side</orientation>
    </subcellularLocation>
</comment>
<keyword evidence="6 9" id="KW-0807">Transducer</keyword>
<evidence type="ECO:0000313" key="12">
    <source>
        <dbReference type="Proteomes" id="UP000230750"/>
    </source>
</evidence>
<dbReference type="EMBL" id="MRZV01001901">
    <property type="protein sequence ID" value="PIK35451.1"/>
    <property type="molecule type" value="Genomic_DNA"/>
</dbReference>
<dbReference type="Pfam" id="PF00631">
    <property type="entry name" value="G-gamma"/>
    <property type="match status" value="1"/>
</dbReference>
<evidence type="ECO:0000313" key="11">
    <source>
        <dbReference type="EMBL" id="PIK35451.1"/>
    </source>
</evidence>
<proteinExistence type="inferred from homology"/>